<organism evidence="12 13">
    <name type="scientific">Novymonas esmeraldas</name>
    <dbReference type="NCBI Taxonomy" id="1808958"/>
    <lineage>
        <taxon>Eukaryota</taxon>
        <taxon>Discoba</taxon>
        <taxon>Euglenozoa</taxon>
        <taxon>Kinetoplastea</taxon>
        <taxon>Metakinetoplastina</taxon>
        <taxon>Trypanosomatida</taxon>
        <taxon>Trypanosomatidae</taxon>
        <taxon>Novymonas</taxon>
    </lineage>
</organism>
<keyword evidence="3" id="KW-0808">Transferase</keyword>
<feature type="compositionally biased region" description="Polar residues" evidence="10">
    <location>
        <begin position="659"/>
        <end position="683"/>
    </location>
</feature>
<dbReference type="EC" id="2.7.11.22" evidence="1"/>
<feature type="compositionally biased region" description="Polar residues" evidence="10">
    <location>
        <begin position="1121"/>
        <end position="1150"/>
    </location>
</feature>
<reference evidence="12 13" key="1">
    <citation type="journal article" date="2021" name="MBio">
        <title>A New Model Trypanosomatid, Novymonas esmeraldas: Genomic Perception of Its 'Candidatus Pandoraea novymonadis' Endosymbiont.</title>
        <authorList>
            <person name="Zakharova A."/>
            <person name="Saura A."/>
            <person name="Butenko A."/>
            <person name="Podesvova L."/>
            <person name="Warmusova S."/>
            <person name="Kostygov A.Y."/>
            <person name="Nenarokova A."/>
            <person name="Lukes J."/>
            <person name="Opperdoes F.R."/>
            <person name="Yurchenko V."/>
        </authorList>
    </citation>
    <scope>NUCLEOTIDE SEQUENCE [LARGE SCALE GENOMIC DNA]</scope>
    <source>
        <strain evidence="12 13">E262AT.01</strain>
    </source>
</reference>
<dbReference type="SUPFAM" id="SSF56112">
    <property type="entry name" value="Protein kinase-like (PK-like)"/>
    <property type="match status" value="1"/>
</dbReference>
<proteinExistence type="predicted"/>
<dbReference type="FunFam" id="3.30.200.20:FF:000049">
    <property type="entry name" value="cyclin-dependent kinase-like 1 isoform X1"/>
    <property type="match status" value="1"/>
</dbReference>
<feature type="compositionally biased region" description="Gly residues" evidence="10">
    <location>
        <begin position="1229"/>
        <end position="1241"/>
    </location>
</feature>
<feature type="region of interest" description="Disordered" evidence="10">
    <location>
        <begin position="1361"/>
        <end position="1415"/>
    </location>
</feature>
<protein>
    <recommendedName>
        <fullName evidence="1">cyclin-dependent kinase</fullName>
        <ecNumber evidence="1">2.7.11.22</ecNumber>
    </recommendedName>
</protein>
<dbReference type="Gene3D" id="1.10.510.10">
    <property type="entry name" value="Transferase(Phosphotransferase) domain 1"/>
    <property type="match status" value="1"/>
</dbReference>
<evidence type="ECO:0000256" key="7">
    <source>
        <dbReference type="ARBA" id="ARBA00047811"/>
    </source>
</evidence>
<feature type="domain" description="Protein kinase" evidence="11">
    <location>
        <begin position="4"/>
        <end position="391"/>
    </location>
</feature>
<feature type="compositionally biased region" description="Low complexity" evidence="10">
    <location>
        <begin position="1391"/>
        <end position="1406"/>
    </location>
</feature>
<dbReference type="Gene3D" id="3.30.200.20">
    <property type="entry name" value="Phosphorylase Kinase, domain 1"/>
    <property type="match status" value="1"/>
</dbReference>
<feature type="compositionally biased region" description="Gly residues" evidence="10">
    <location>
        <begin position="1082"/>
        <end position="1093"/>
    </location>
</feature>
<gene>
    <name evidence="12" type="ORF">NESM_000161000</name>
</gene>
<feature type="compositionally biased region" description="Polar residues" evidence="10">
    <location>
        <begin position="1201"/>
        <end position="1215"/>
    </location>
</feature>
<dbReference type="InterPro" id="IPR000719">
    <property type="entry name" value="Prot_kinase_dom"/>
</dbReference>
<dbReference type="PROSITE" id="PS00107">
    <property type="entry name" value="PROTEIN_KINASE_ATP"/>
    <property type="match status" value="1"/>
</dbReference>
<feature type="region of interest" description="Disordered" evidence="10">
    <location>
        <begin position="1453"/>
        <end position="1477"/>
    </location>
</feature>
<evidence type="ECO:0000256" key="6">
    <source>
        <dbReference type="ARBA" id="ARBA00022840"/>
    </source>
</evidence>
<dbReference type="PANTHER" id="PTHR24055">
    <property type="entry name" value="MITOGEN-ACTIVATED PROTEIN KINASE"/>
    <property type="match status" value="1"/>
</dbReference>
<evidence type="ECO:0000256" key="5">
    <source>
        <dbReference type="ARBA" id="ARBA00022777"/>
    </source>
</evidence>
<feature type="region of interest" description="Disordered" evidence="10">
    <location>
        <begin position="493"/>
        <end position="799"/>
    </location>
</feature>
<feature type="region of interest" description="Disordered" evidence="10">
    <location>
        <begin position="850"/>
        <end position="933"/>
    </location>
</feature>
<evidence type="ECO:0000256" key="8">
    <source>
        <dbReference type="ARBA" id="ARBA00048367"/>
    </source>
</evidence>
<feature type="binding site" evidence="9">
    <location>
        <position position="33"/>
    </location>
    <ligand>
        <name>ATP</name>
        <dbReference type="ChEBI" id="CHEBI:30616"/>
    </ligand>
</feature>
<comment type="caution">
    <text evidence="12">The sequence shown here is derived from an EMBL/GenBank/DDBJ whole genome shotgun (WGS) entry which is preliminary data.</text>
</comment>
<feature type="region of interest" description="Disordered" evidence="10">
    <location>
        <begin position="155"/>
        <end position="182"/>
    </location>
</feature>
<feature type="compositionally biased region" description="Low complexity" evidence="10">
    <location>
        <begin position="1310"/>
        <end position="1320"/>
    </location>
</feature>
<dbReference type="SMART" id="SM00220">
    <property type="entry name" value="S_TKc"/>
    <property type="match status" value="1"/>
</dbReference>
<feature type="compositionally biased region" description="Polar residues" evidence="10">
    <location>
        <begin position="1005"/>
        <end position="1015"/>
    </location>
</feature>
<dbReference type="PROSITE" id="PS00108">
    <property type="entry name" value="PROTEIN_KINASE_ST"/>
    <property type="match status" value="1"/>
</dbReference>
<keyword evidence="2" id="KW-0723">Serine/threonine-protein kinase</keyword>
<feature type="compositionally biased region" description="Low complexity" evidence="10">
    <location>
        <begin position="861"/>
        <end position="876"/>
    </location>
</feature>
<dbReference type="InterPro" id="IPR017441">
    <property type="entry name" value="Protein_kinase_ATP_BS"/>
</dbReference>
<feature type="region of interest" description="Disordered" evidence="10">
    <location>
        <begin position="1071"/>
        <end position="1097"/>
    </location>
</feature>
<evidence type="ECO:0000256" key="4">
    <source>
        <dbReference type="ARBA" id="ARBA00022741"/>
    </source>
</evidence>
<dbReference type="InterPro" id="IPR008271">
    <property type="entry name" value="Ser/Thr_kinase_AS"/>
</dbReference>
<dbReference type="GO" id="GO:0005524">
    <property type="term" value="F:ATP binding"/>
    <property type="evidence" value="ECO:0007669"/>
    <property type="project" value="UniProtKB-UniRule"/>
</dbReference>
<feature type="compositionally biased region" description="Low complexity" evidence="10">
    <location>
        <begin position="1467"/>
        <end position="1477"/>
    </location>
</feature>
<feature type="compositionally biased region" description="Low complexity" evidence="10">
    <location>
        <begin position="707"/>
        <end position="718"/>
    </location>
</feature>
<feature type="region of interest" description="Disordered" evidence="10">
    <location>
        <begin position="1281"/>
        <end position="1341"/>
    </location>
</feature>
<dbReference type="InterPro" id="IPR050117">
    <property type="entry name" value="MAPK"/>
</dbReference>
<feature type="compositionally biased region" description="Low complexity" evidence="10">
    <location>
        <begin position="1158"/>
        <end position="1171"/>
    </location>
</feature>
<dbReference type="PROSITE" id="PS50011">
    <property type="entry name" value="PROTEIN_KINASE_DOM"/>
    <property type="match status" value="1"/>
</dbReference>
<dbReference type="InterPro" id="IPR011009">
    <property type="entry name" value="Kinase-like_dom_sf"/>
</dbReference>
<keyword evidence="6 9" id="KW-0067">ATP-binding</keyword>
<evidence type="ECO:0000256" key="1">
    <source>
        <dbReference type="ARBA" id="ARBA00012425"/>
    </source>
</evidence>
<feature type="compositionally biased region" description="Polar residues" evidence="10">
    <location>
        <begin position="1372"/>
        <end position="1382"/>
    </location>
</feature>
<feature type="compositionally biased region" description="Polar residues" evidence="10">
    <location>
        <begin position="1590"/>
        <end position="1599"/>
    </location>
</feature>
<feature type="compositionally biased region" description="Low complexity" evidence="10">
    <location>
        <begin position="1505"/>
        <end position="1515"/>
    </location>
</feature>
<feature type="region of interest" description="Disordered" evidence="10">
    <location>
        <begin position="952"/>
        <end position="1026"/>
    </location>
</feature>
<feature type="compositionally biased region" description="Low complexity" evidence="10">
    <location>
        <begin position="747"/>
        <end position="760"/>
    </location>
</feature>
<dbReference type="Pfam" id="PF00069">
    <property type="entry name" value="Pkinase"/>
    <property type="match status" value="2"/>
</dbReference>
<keyword evidence="5 12" id="KW-0418">Kinase</keyword>
<sequence length="1650" mass="168912">MENYDVLEMVGEGTYGVVFKCRDKRTNRTVAVKQFKNFQTNAYIRVTMLRELRVEQLLKGEPNVTQLLETFKQKNRLYLVMEYIPRSLLDVLEEVRHGLREDALVVLLFTILLGIRSCHRNGIIHRDVKPENILVRDDGTASLCDFGFCRPLPQQLPSSPTSAPLPSSSMDGGATAPAMDGGSGISIGEGPLPLSSGKSKVYSGASTSSANSAMLSELVLADHQAIMTNYVATRWYRSPEMLLGMPSYTYAVDMWAVGAIMAEAVDGEPLLPGKTELEQLSLIQTRVGNFPAAYEAAVRKRNGGVLRLRSLNPLATSSSPQRTKSTSLRPRRASDATEDEEDAATRGTSGYLADRYGGLIAADGMNLLHRLLRVDAAERITVEEALAHPYFDDIRHQYDAALHAPAQTPCLDGDGDSVDTDEATDARMATEDGAEVSHSANTAAVLRQEPLPRLLHTGTVDYTATSLSTSCVAAGDGSSPFLVAAAPPLVGVPPSLTERHHAGTDDRGGAPLPMHRGADGSPRVPGDGEEAAKAPPSNSRPPPSPTNGDASSASSAKSASLSLWTASSSSADSVSAEAQAASSGPHIALPQLPGVLAPPAPPASAKGGVASGAGAAAGVGGVGSGLVGDTDSPPPRSLPEDNGGSADDADVDGPVLPRQSASEGANTQPLPRETSTLSENGNSAALLRSHRGGHSPRVVPPLRQRATRLGSGATATARTRADSPPMNLSAQTIDRDADGGADGRGGAQDFSASLSVLSSRRSAKNGGAGAEEARRMARRGTGANASHTKSPSSLLAQSYSFKTTPMHHSLPVARSLANTVVQTGVSSSSSSSDAVVGAAPEECAGEVKHVSGALSVPRSQGSRAGESASATAGAASAERHHTHRGSPVLSSVLPSARGAVSATRQRKASAGRRRDASATRAIPAAPSSVHEVPLASSLRGAAPAAAMAAALAEMTASKRRSTANSQRPPQPRRRTSTPPGGGGGGVESAAQSPALPTPLPVRNSPEASTGLSASDQRGAGRPLLSRFVSPKLPREVRPLPVRERMSLLKEIESLGFSVGTPSAVEVLGQTTELPASRRHGPRGGATGAGGAGHGPHRVPVRVTHYARADGVATAASAGGKMTTTPRDSEQCSNGDSRTPTASVEPRTQPSEPGGSRSAVAANARRGTAAPASVSGLADPTTTTTTTTSVPAGADDDAHQCGLNQRPPQSGSTSSGRPPRMELSCIAAAGGSGGGGGGGGGSSVSAAAASGVGSRTAPSLIFRSFRAASSPLKLAAIHSTSTANHGDSASGDLLNDGRHQSPSTSTATSFGTPGVSVAAGAPPAPHVGRLAPSLLRHGHYPGSVTTTTATAAAAGAAGAHSMHTPVSLDRDSVSGSVGTQSAAHSPRLTGFSPRSPRLSPRSRQTSLSGGGGGDARRSSLEAAIVSHLGARQYRLSDNPIELSTSEELLADAAAAGTRAGQRGHDRPTPLSTTPPTATLDDIETVLLTETPPAHRRTEQHRPHPLPSSSSWSPTRSGTTAIMANSMLGGSIPPRYPEREGDSQPTYLDDDWSGAPAAGSTRGHHSPEPLPTAPTRVLACDEDDVMNVSTAVSVPRQSTADVHSPAAGVSKTARDKSGPSLAPPPPLLGGASVMSAQQLHAGVGRKKSRLVL</sequence>
<accession>A0AAW0F488</accession>
<feature type="compositionally biased region" description="Basic and acidic residues" evidence="10">
    <location>
        <begin position="497"/>
        <end position="508"/>
    </location>
</feature>
<keyword evidence="4 9" id="KW-0547">Nucleotide-binding</keyword>
<feature type="compositionally biased region" description="Low complexity" evidence="10">
    <location>
        <begin position="550"/>
        <end position="583"/>
    </location>
</feature>
<evidence type="ECO:0000313" key="13">
    <source>
        <dbReference type="Proteomes" id="UP001430356"/>
    </source>
</evidence>
<feature type="compositionally biased region" description="Polar residues" evidence="10">
    <location>
        <begin position="1299"/>
        <end position="1309"/>
    </location>
</feature>
<dbReference type="GO" id="GO:0004693">
    <property type="term" value="F:cyclin-dependent protein serine/threonine kinase activity"/>
    <property type="evidence" value="ECO:0007669"/>
    <property type="project" value="UniProtKB-EC"/>
</dbReference>
<name>A0AAW0F488_9TRYP</name>
<evidence type="ECO:0000259" key="11">
    <source>
        <dbReference type="PROSITE" id="PS50011"/>
    </source>
</evidence>
<dbReference type="EMBL" id="JAECZO010000010">
    <property type="protein sequence ID" value="KAK7201015.1"/>
    <property type="molecule type" value="Genomic_DNA"/>
</dbReference>
<evidence type="ECO:0000256" key="9">
    <source>
        <dbReference type="PROSITE-ProRule" id="PRU10141"/>
    </source>
</evidence>
<feature type="compositionally biased region" description="Polar residues" evidence="10">
    <location>
        <begin position="786"/>
        <end position="799"/>
    </location>
</feature>
<feature type="region of interest" description="Disordered" evidence="10">
    <location>
        <begin position="1492"/>
        <end position="1573"/>
    </location>
</feature>
<evidence type="ECO:0000256" key="2">
    <source>
        <dbReference type="ARBA" id="ARBA00022527"/>
    </source>
</evidence>
<feature type="region of interest" description="Disordered" evidence="10">
    <location>
        <begin position="1114"/>
        <end position="1246"/>
    </location>
</feature>
<comment type="catalytic activity">
    <reaction evidence="7">
        <text>L-threonyl-[protein] + ATP = O-phospho-L-threonyl-[protein] + ADP + H(+)</text>
        <dbReference type="Rhea" id="RHEA:46608"/>
        <dbReference type="Rhea" id="RHEA-COMP:11060"/>
        <dbReference type="Rhea" id="RHEA-COMP:11605"/>
        <dbReference type="ChEBI" id="CHEBI:15378"/>
        <dbReference type="ChEBI" id="CHEBI:30013"/>
        <dbReference type="ChEBI" id="CHEBI:30616"/>
        <dbReference type="ChEBI" id="CHEBI:61977"/>
        <dbReference type="ChEBI" id="CHEBI:456216"/>
        <dbReference type="EC" id="2.7.11.22"/>
    </reaction>
</comment>
<dbReference type="Proteomes" id="UP001430356">
    <property type="component" value="Unassembled WGS sequence"/>
</dbReference>
<feature type="compositionally biased region" description="Low complexity" evidence="10">
    <location>
        <begin position="155"/>
        <end position="169"/>
    </location>
</feature>
<evidence type="ECO:0000256" key="3">
    <source>
        <dbReference type="ARBA" id="ARBA00022679"/>
    </source>
</evidence>
<feature type="compositionally biased region" description="Polar residues" evidence="10">
    <location>
        <begin position="313"/>
        <end position="328"/>
    </location>
</feature>
<keyword evidence="13" id="KW-1185">Reference proteome</keyword>
<evidence type="ECO:0000256" key="10">
    <source>
        <dbReference type="SAM" id="MobiDB-lite"/>
    </source>
</evidence>
<feature type="compositionally biased region" description="Gly residues" evidence="10">
    <location>
        <begin position="609"/>
        <end position="626"/>
    </location>
</feature>
<feature type="region of interest" description="Disordered" evidence="10">
    <location>
        <begin position="309"/>
        <end position="346"/>
    </location>
</feature>
<feature type="region of interest" description="Disordered" evidence="10">
    <location>
        <begin position="1590"/>
        <end position="1629"/>
    </location>
</feature>
<evidence type="ECO:0000313" key="12">
    <source>
        <dbReference type="EMBL" id="KAK7201015.1"/>
    </source>
</evidence>
<comment type="catalytic activity">
    <reaction evidence="8">
        <text>L-seryl-[protein] + ATP = O-phospho-L-seryl-[protein] + ADP + H(+)</text>
        <dbReference type="Rhea" id="RHEA:17989"/>
        <dbReference type="Rhea" id="RHEA-COMP:9863"/>
        <dbReference type="Rhea" id="RHEA-COMP:11604"/>
        <dbReference type="ChEBI" id="CHEBI:15378"/>
        <dbReference type="ChEBI" id="CHEBI:29999"/>
        <dbReference type="ChEBI" id="CHEBI:30616"/>
        <dbReference type="ChEBI" id="CHEBI:83421"/>
        <dbReference type="ChEBI" id="CHEBI:456216"/>
        <dbReference type="EC" id="2.7.11.22"/>
    </reaction>
</comment>